<evidence type="ECO:0000313" key="7">
    <source>
        <dbReference type="EMBL" id="KAK3575722.1"/>
    </source>
</evidence>
<dbReference type="NCBIfam" id="NF003657">
    <property type="entry name" value="PRK05289.1"/>
    <property type="match status" value="1"/>
</dbReference>
<evidence type="ECO:0000256" key="4">
    <source>
        <dbReference type="ARBA" id="ARBA00023098"/>
    </source>
</evidence>
<reference evidence="7" key="1">
    <citation type="journal article" date="2021" name="Genome Biol. Evol.">
        <title>A High-Quality Reference Genome for a Parasitic Bivalve with Doubly Uniparental Inheritance (Bivalvia: Unionida).</title>
        <authorList>
            <person name="Smith C.H."/>
        </authorList>
    </citation>
    <scope>NUCLEOTIDE SEQUENCE</scope>
    <source>
        <strain evidence="7">CHS0354</strain>
    </source>
</reference>
<evidence type="ECO:0000259" key="6">
    <source>
        <dbReference type="Pfam" id="PF13720"/>
    </source>
</evidence>
<dbReference type="EMBL" id="JAEAOA010001795">
    <property type="protein sequence ID" value="KAK3575722.1"/>
    <property type="molecule type" value="Genomic_DNA"/>
</dbReference>
<reference evidence="7" key="3">
    <citation type="submission" date="2023-05" db="EMBL/GenBank/DDBJ databases">
        <authorList>
            <person name="Smith C.H."/>
        </authorList>
    </citation>
    <scope>NUCLEOTIDE SEQUENCE</scope>
    <source>
        <strain evidence="7">CHS0354</strain>
        <tissue evidence="7">Mantle</tissue>
    </source>
</reference>
<organism evidence="7 8">
    <name type="scientific">Potamilus streckersoni</name>
    <dbReference type="NCBI Taxonomy" id="2493646"/>
    <lineage>
        <taxon>Eukaryota</taxon>
        <taxon>Metazoa</taxon>
        <taxon>Spiralia</taxon>
        <taxon>Lophotrochozoa</taxon>
        <taxon>Mollusca</taxon>
        <taxon>Bivalvia</taxon>
        <taxon>Autobranchia</taxon>
        <taxon>Heteroconchia</taxon>
        <taxon>Palaeoheterodonta</taxon>
        <taxon>Unionida</taxon>
        <taxon>Unionoidea</taxon>
        <taxon>Unionidae</taxon>
        <taxon>Ambleminae</taxon>
        <taxon>Lampsilini</taxon>
        <taxon>Potamilus</taxon>
    </lineage>
</organism>
<proteinExistence type="predicted"/>
<evidence type="ECO:0000313" key="8">
    <source>
        <dbReference type="Proteomes" id="UP001195483"/>
    </source>
</evidence>
<protein>
    <recommendedName>
        <fullName evidence="6">UDP N-acetylglucosamine O-acyltransferase C-terminal domain-containing protein</fullName>
    </recommendedName>
</protein>
<dbReference type="GO" id="GO:0008780">
    <property type="term" value="F:acyl-[acyl-carrier-protein]-UDP-N-acetylglucosamine O-acyltransferase activity"/>
    <property type="evidence" value="ECO:0007669"/>
    <property type="project" value="InterPro"/>
</dbReference>
<keyword evidence="2" id="KW-0441">Lipid A biosynthesis</keyword>
<dbReference type="Gene3D" id="1.20.1180.10">
    <property type="entry name" value="Udp N-acetylglucosamine O-acyltransferase, C-terminal domain"/>
    <property type="match status" value="1"/>
</dbReference>
<accession>A0AAE0RLF0</accession>
<evidence type="ECO:0000256" key="1">
    <source>
        <dbReference type="ARBA" id="ARBA00022516"/>
    </source>
</evidence>
<keyword evidence="1" id="KW-0444">Lipid biosynthesis</keyword>
<evidence type="ECO:0000256" key="3">
    <source>
        <dbReference type="ARBA" id="ARBA00022679"/>
    </source>
</evidence>
<gene>
    <name evidence="7" type="ORF">CHS0354_030054</name>
</gene>
<dbReference type="GO" id="GO:0016020">
    <property type="term" value="C:membrane"/>
    <property type="evidence" value="ECO:0007669"/>
    <property type="project" value="GOC"/>
</dbReference>
<reference evidence="7" key="2">
    <citation type="journal article" date="2021" name="Genome Biol. Evol.">
        <title>Developing a high-quality reference genome for a parasitic bivalve with doubly uniparental inheritance (Bivalvia: Unionida).</title>
        <authorList>
            <person name="Smith C.H."/>
        </authorList>
    </citation>
    <scope>NUCLEOTIDE SEQUENCE</scope>
    <source>
        <strain evidence="7">CHS0354</strain>
        <tissue evidence="7">Mantle</tissue>
    </source>
</reference>
<evidence type="ECO:0000256" key="5">
    <source>
        <dbReference type="ARBA" id="ARBA00023315"/>
    </source>
</evidence>
<dbReference type="PIRSF" id="PIRSF000456">
    <property type="entry name" value="UDP-GlcNAc_acltr"/>
    <property type="match status" value="1"/>
</dbReference>
<dbReference type="InterPro" id="IPR010137">
    <property type="entry name" value="Lipid_A_LpxA"/>
</dbReference>
<dbReference type="Pfam" id="PF13720">
    <property type="entry name" value="Acetyltransf_11"/>
    <property type="match status" value="1"/>
</dbReference>
<dbReference type="InterPro" id="IPR011004">
    <property type="entry name" value="Trimer_LpxA-like_sf"/>
</dbReference>
<dbReference type="Pfam" id="PF00132">
    <property type="entry name" value="Hexapep"/>
    <property type="match status" value="1"/>
</dbReference>
<dbReference type="PANTHER" id="PTHR43480:SF1">
    <property type="entry name" value="ACYL-[ACYL-CARRIER-PROTEIN]--UDP-N-ACETYLGLUCOSAMINE O-ACYLTRANSFERASE, MITOCHONDRIAL-RELATED"/>
    <property type="match status" value="1"/>
</dbReference>
<dbReference type="InterPro" id="IPR037157">
    <property type="entry name" value="Acetyltransf_C_sf"/>
</dbReference>
<evidence type="ECO:0000256" key="2">
    <source>
        <dbReference type="ARBA" id="ARBA00022556"/>
    </source>
</evidence>
<keyword evidence="3" id="KW-0808">Transferase</keyword>
<dbReference type="AlphaFoldDB" id="A0AAE0RLF0"/>
<comment type="caution">
    <text evidence="7">The sequence shown here is derived from an EMBL/GenBank/DDBJ whole genome shotgun (WGS) entry which is preliminary data.</text>
</comment>
<dbReference type="GO" id="GO:0009245">
    <property type="term" value="P:lipid A biosynthetic process"/>
    <property type="evidence" value="ECO:0007669"/>
    <property type="project" value="UniProtKB-KW"/>
</dbReference>
<dbReference type="Proteomes" id="UP001195483">
    <property type="component" value="Unassembled WGS sequence"/>
</dbReference>
<dbReference type="PANTHER" id="PTHR43480">
    <property type="entry name" value="ACYL-[ACYL-CARRIER-PROTEIN]--UDP-N-ACETYLGLUCOSAMINE O-ACYLTRANSFERASE"/>
    <property type="match status" value="1"/>
</dbReference>
<dbReference type="NCBIfam" id="TIGR01852">
    <property type="entry name" value="lipid_A_lpxA"/>
    <property type="match status" value="1"/>
</dbReference>
<keyword evidence="4" id="KW-0443">Lipid metabolism</keyword>
<dbReference type="InterPro" id="IPR001451">
    <property type="entry name" value="Hexapep"/>
</dbReference>
<keyword evidence="5" id="KW-0012">Acyltransferase</keyword>
<dbReference type="SUPFAM" id="SSF51161">
    <property type="entry name" value="Trimeric LpxA-like enzymes"/>
    <property type="match status" value="1"/>
</dbReference>
<dbReference type="InterPro" id="IPR029098">
    <property type="entry name" value="Acetyltransf_C"/>
</dbReference>
<dbReference type="Gene3D" id="2.160.10.10">
    <property type="entry name" value="Hexapeptide repeat proteins"/>
    <property type="match status" value="1"/>
</dbReference>
<name>A0AAE0RLF0_9BIVA</name>
<keyword evidence="8" id="KW-1185">Reference proteome</keyword>
<sequence>MAIANTAVIHPDARLGKNVSVGEYCVIEADAEIGDDCFLDTHVVVKSKVRMGTGNRISSFTTLGGLPQHTRHNPDESHPLIIGNHNVFREHISVHLGTVEPTVIGDNNYIMIQTHIGHDCQIGNQCTIGGTVIAGHVRVGNNAVLALNAIHQFCRIGDYAMLAGGAAIRKDVPPFVLVGSNPVAVYKLNSVALRRAGISRERINALSDCYRLFKTILYRDTSLDILSQHNIPATEDVIYLINWLQQPSSAVSTVR</sequence>
<feature type="domain" description="UDP N-acetylglucosamine O-acyltransferase C-terminal" evidence="6">
    <location>
        <begin position="171"/>
        <end position="246"/>
    </location>
</feature>